<dbReference type="InterPro" id="IPR039426">
    <property type="entry name" value="TonB-dep_rcpt-like"/>
</dbReference>
<dbReference type="NCBIfam" id="TIGR04056">
    <property type="entry name" value="OMP_RagA_SusC"/>
    <property type="match status" value="1"/>
</dbReference>
<dbReference type="Pfam" id="PF13715">
    <property type="entry name" value="CarbopepD_reg_2"/>
    <property type="match status" value="1"/>
</dbReference>
<keyword evidence="1" id="KW-1134">Transmembrane beta strand</keyword>
<dbReference type="Gene3D" id="2.60.40.1120">
    <property type="entry name" value="Carboxypeptidase-like, regulatory domain"/>
    <property type="match status" value="1"/>
</dbReference>
<dbReference type="SUPFAM" id="SSF56935">
    <property type="entry name" value="Porins"/>
    <property type="match status" value="1"/>
</dbReference>
<comment type="similarity">
    <text evidence="1">Belongs to the TonB-dependent receptor family.</text>
</comment>
<keyword evidence="1" id="KW-0812">Transmembrane</keyword>
<feature type="signal peptide" evidence="2">
    <location>
        <begin position="1"/>
        <end position="25"/>
    </location>
</feature>
<name>A0A926S5E2_9SPHI</name>
<gene>
    <name evidence="4" type="ORF">IDJ76_06130</name>
</gene>
<keyword evidence="1" id="KW-0472">Membrane</keyword>
<keyword evidence="5" id="KW-1185">Reference proteome</keyword>
<dbReference type="GO" id="GO:0009279">
    <property type="term" value="C:cell outer membrane"/>
    <property type="evidence" value="ECO:0007669"/>
    <property type="project" value="UniProtKB-SubCell"/>
</dbReference>
<dbReference type="InterPro" id="IPR012910">
    <property type="entry name" value="Plug_dom"/>
</dbReference>
<organism evidence="4 5">
    <name type="scientific">Mucilaginibacter glaciei</name>
    <dbReference type="NCBI Taxonomy" id="2772109"/>
    <lineage>
        <taxon>Bacteria</taxon>
        <taxon>Pseudomonadati</taxon>
        <taxon>Bacteroidota</taxon>
        <taxon>Sphingobacteriia</taxon>
        <taxon>Sphingobacteriales</taxon>
        <taxon>Sphingobacteriaceae</taxon>
        <taxon>Mucilaginibacter</taxon>
    </lineage>
</organism>
<comment type="caution">
    <text evidence="4">The sequence shown here is derived from an EMBL/GenBank/DDBJ whole genome shotgun (WGS) entry which is preliminary data.</text>
</comment>
<keyword evidence="2" id="KW-0732">Signal</keyword>
<dbReference type="InterPro" id="IPR037066">
    <property type="entry name" value="Plug_dom_sf"/>
</dbReference>
<feature type="domain" description="TonB-dependent receptor plug" evidence="3">
    <location>
        <begin position="119"/>
        <end position="226"/>
    </location>
</feature>
<protein>
    <submittedName>
        <fullName evidence="4">SusC/RagA family TonB-linked outer membrane protein</fullName>
    </submittedName>
</protein>
<evidence type="ECO:0000256" key="2">
    <source>
        <dbReference type="SAM" id="SignalP"/>
    </source>
</evidence>
<dbReference type="RefSeq" id="WP_191161796.1">
    <property type="nucleotide sequence ID" value="NZ_JACWMX010000002.1"/>
</dbReference>
<sequence>MKKSFLKNLLGILLALCCQYTYAQAQTVTGIVTAKEDGLPVPGVSVVVKGSRIGAQTSVAGKFTLPVSGPGTLVFSFIGYVTKEVPFTPGENLAVMIITNSKLLSEVVVTGSGVATSKTKLGISVESVSASQLPAAPTASIDQALVGKIPGAQISSVNGNPGQQVNIVLRGINSIQGGTKPLILIDGVQLAATDLNSIDLSNIDRVEIVQGAAGGTIYGAQGANGVIQLFTKKGKAGSMHIDISSSAASNELINKGDVHKARFLSLVTDAQGNVLGSATGTPLKFDPALSYYPENVTWNSLDPTNLNNKPYTNLTYYDHYKEFFSKAATLNNSLNIYGGTEKIDYNISASNSYQNTVFKNNGDYKRSNLSANIGIQLFKGLKFRTNTQLIYTQNNLLDQTGRGILYSLNNSRPFANYNYVDPQGNYGAYFGDAVGVNGYNPNYNTQYTNSRTAKIDLLQNFNLNYAFPRFVELDAKYGLNYNTNHNIYTVKPQDNNANAGFTDSYLTNYYSAATIGQTGETTNDYGTTTFQNFVGTAYFRTDFLNDFHLNIPLKTSTQLTYDYRKNVYKDFITYGADAPSYTPFNSTNYLVFKTVYDYVEPFITYGYLVNQKFDYGEYGGISGGFRSDYSSAFGRGSKPFTFPRADAYFRLSSFSFWKDKGIGEIIPEVKFRAAYGEAGIQPGAFQRYVTLNTKNVGGSSAFFLSPNQPNPDLGVEVSKEKEIGMDIAINGMKNGNWFKDFTISASYWNRKTENAIYGVDAAPSTGLGTILQNSFGLASNGIQASINFSGYKSPKFNWNFTANFGHSTSIISSVIGQPVVITSAAGSSNYILKAGEKIGQLYGYKMLHSVTETAPDGTPFIPTAQQAQYSVASNGWVVNNTTKQPFVTSSQYSFGDPNPKFNMSFINNFSYSNIFNLSFQVDWVYGSHVYNQTKEWMYRDGISGDYDKPITINGETGAYTAFYRGVYAQVSRNGTKNYFYEDASFARLRNVSFALNLHSVFHSKSVKKLQLVLSGRNLVTITKYTGYDPEVSSGTGNSSFDRGVDHNTIPNTRTYQVGLNIGL</sequence>
<proteinExistence type="inferred from homology"/>
<dbReference type="Proteomes" id="UP000619078">
    <property type="component" value="Unassembled WGS sequence"/>
</dbReference>
<dbReference type="AlphaFoldDB" id="A0A926S5E2"/>
<dbReference type="PROSITE" id="PS52016">
    <property type="entry name" value="TONB_DEPENDENT_REC_3"/>
    <property type="match status" value="1"/>
</dbReference>
<reference evidence="4" key="1">
    <citation type="submission" date="2020-09" db="EMBL/GenBank/DDBJ databases">
        <title>Novel species of Mucilaginibacter isolated from a glacier on the Tibetan Plateau.</title>
        <authorList>
            <person name="Liu Q."/>
            <person name="Xin Y.-H."/>
        </authorList>
    </citation>
    <scope>NUCLEOTIDE SEQUENCE</scope>
    <source>
        <strain evidence="4">ZB1P21</strain>
    </source>
</reference>
<keyword evidence="1" id="KW-0813">Transport</keyword>
<feature type="chain" id="PRO_5037462833" evidence="2">
    <location>
        <begin position="26"/>
        <end position="1063"/>
    </location>
</feature>
<evidence type="ECO:0000259" key="3">
    <source>
        <dbReference type="Pfam" id="PF07715"/>
    </source>
</evidence>
<keyword evidence="1" id="KW-0998">Cell outer membrane</keyword>
<evidence type="ECO:0000313" key="5">
    <source>
        <dbReference type="Proteomes" id="UP000619078"/>
    </source>
</evidence>
<comment type="subcellular location">
    <subcellularLocation>
        <location evidence="1">Cell outer membrane</location>
        <topology evidence="1">Multi-pass membrane protein</topology>
    </subcellularLocation>
</comment>
<evidence type="ECO:0000313" key="4">
    <source>
        <dbReference type="EMBL" id="MBD1392666.1"/>
    </source>
</evidence>
<evidence type="ECO:0000256" key="1">
    <source>
        <dbReference type="PROSITE-ProRule" id="PRU01360"/>
    </source>
</evidence>
<dbReference type="Gene3D" id="2.170.130.10">
    <property type="entry name" value="TonB-dependent receptor, plug domain"/>
    <property type="match status" value="1"/>
</dbReference>
<dbReference type="Pfam" id="PF07715">
    <property type="entry name" value="Plug"/>
    <property type="match status" value="1"/>
</dbReference>
<dbReference type="EMBL" id="JACWMX010000002">
    <property type="protein sequence ID" value="MBD1392666.1"/>
    <property type="molecule type" value="Genomic_DNA"/>
</dbReference>
<dbReference type="InterPro" id="IPR008969">
    <property type="entry name" value="CarboxyPept-like_regulatory"/>
</dbReference>
<dbReference type="SUPFAM" id="SSF49464">
    <property type="entry name" value="Carboxypeptidase regulatory domain-like"/>
    <property type="match status" value="1"/>
</dbReference>
<accession>A0A926S5E2</accession>
<dbReference type="InterPro" id="IPR023996">
    <property type="entry name" value="TonB-dep_OMP_SusC/RagA"/>
</dbReference>